<protein>
    <submittedName>
        <fullName evidence="2">Uncharacterized protein</fullName>
    </submittedName>
</protein>
<keyword evidence="1" id="KW-1133">Transmembrane helix</keyword>
<organism evidence="2 3">
    <name type="scientific">Persephonella hydrogeniphila</name>
    <dbReference type="NCBI Taxonomy" id="198703"/>
    <lineage>
        <taxon>Bacteria</taxon>
        <taxon>Pseudomonadati</taxon>
        <taxon>Aquificota</taxon>
        <taxon>Aquificia</taxon>
        <taxon>Aquificales</taxon>
        <taxon>Hydrogenothermaceae</taxon>
        <taxon>Persephonella</taxon>
    </lineage>
</organism>
<proteinExistence type="predicted"/>
<evidence type="ECO:0000313" key="2">
    <source>
        <dbReference type="EMBL" id="SNZ02968.1"/>
    </source>
</evidence>
<dbReference type="AlphaFoldDB" id="A0A285N0V9"/>
<keyword evidence="3" id="KW-1185">Reference proteome</keyword>
<keyword evidence="1" id="KW-0472">Membrane</keyword>
<dbReference type="RefSeq" id="WP_096999454.1">
    <property type="nucleotide sequence ID" value="NZ_OBEI01000001.1"/>
</dbReference>
<reference evidence="3" key="1">
    <citation type="submission" date="2017-09" db="EMBL/GenBank/DDBJ databases">
        <authorList>
            <person name="Varghese N."/>
            <person name="Submissions S."/>
        </authorList>
    </citation>
    <scope>NUCLEOTIDE SEQUENCE [LARGE SCALE GENOMIC DNA]</scope>
    <source>
        <strain evidence="3">DSM 15103</strain>
    </source>
</reference>
<feature type="transmembrane region" description="Helical" evidence="1">
    <location>
        <begin position="307"/>
        <end position="326"/>
    </location>
</feature>
<keyword evidence="1" id="KW-0812">Transmembrane</keyword>
<feature type="transmembrane region" description="Helical" evidence="1">
    <location>
        <begin position="436"/>
        <end position="457"/>
    </location>
</feature>
<sequence length="495" mass="58388">MKALILLLLFIGISSAYEINYKWLKLDVVRMYPAKTSLYEKEPIFVRFDIFIKENRTGLQKEVLLSFIRMRPVDKKLISYQQERFIHPDEKKLKVKNVLYMKKGDTYFPFEIYFDTSMMKGILEEAVLKELSKKFVIEKRQPVYISPIPYKTPYVGSFQLKTELQEENGTATLYIYITGKGFPKIPNYTVAVKNGSAKKTGFDIKNDMGYIKSVQKYKIVYMDSLEVLPVRFTFFDPFQQKLVEKETKTIKITSPEKEKKIPLEELPEEKKIDFYLQKFKSLHPEYFEEKNLLEVSIKKIHQYRNHILSFILLTLIVAVVLSRRIFVKAVPEKIKEILSCKLLELNDFKKLFRFIQPNSRTEKEYFDAIDLLFFRSKIEKEGDFLKRLVAENASYSPSKIVKLFNRIKLSLIEEQLEHLSPKKKAVVKTYIFIESYFDILFITGFIIFLSLVLQIMINRFPQYSHILLILNTVVIIGGITGIFLFRKPLIRVKDD</sequence>
<dbReference type="Proteomes" id="UP000219036">
    <property type="component" value="Unassembled WGS sequence"/>
</dbReference>
<name>A0A285N0V9_9AQUI</name>
<evidence type="ECO:0000313" key="3">
    <source>
        <dbReference type="Proteomes" id="UP000219036"/>
    </source>
</evidence>
<feature type="transmembrane region" description="Helical" evidence="1">
    <location>
        <begin position="463"/>
        <end position="485"/>
    </location>
</feature>
<evidence type="ECO:0000256" key="1">
    <source>
        <dbReference type="SAM" id="Phobius"/>
    </source>
</evidence>
<accession>A0A285N0V9</accession>
<gene>
    <name evidence="2" type="ORF">SAMN06265182_0255</name>
</gene>
<dbReference type="EMBL" id="OBEI01000001">
    <property type="protein sequence ID" value="SNZ02968.1"/>
    <property type="molecule type" value="Genomic_DNA"/>
</dbReference>